<feature type="transmembrane region" description="Helical" evidence="1">
    <location>
        <begin position="119"/>
        <end position="138"/>
    </location>
</feature>
<evidence type="ECO:0000256" key="1">
    <source>
        <dbReference type="SAM" id="Phobius"/>
    </source>
</evidence>
<feature type="transmembrane region" description="Helical" evidence="1">
    <location>
        <begin position="320"/>
        <end position="345"/>
    </location>
</feature>
<reference evidence="3" key="1">
    <citation type="submission" date="2017-01" db="EMBL/GenBank/DDBJ databases">
        <title>Comparative genomics of anhydrobiosis in the tardigrade Hypsibius dujardini.</title>
        <authorList>
            <person name="Yoshida Y."/>
            <person name="Koutsovoulos G."/>
            <person name="Laetsch D."/>
            <person name="Stevens L."/>
            <person name="Kumar S."/>
            <person name="Horikawa D."/>
            <person name="Ishino K."/>
            <person name="Komine S."/>
            <person name="Tomita M."/>
            <person name="Blaxter M."/>
            <person name="Arakawa K."/>
        </authorList>
    </citation>
    <scope>NUCLEOTIDE SEQUENCE [LARGE SCALE GENOMIC DNA]</scope>
    <source>
        <strain evidence="3">Z151</strain>
    </source>
</reference>
<organism evidence="2 3">
    <name type="scientific">Hypsibius exemplaris</name>
    <name type="common">Freshwater tardigrade</name>
    <dbReference type="NCBI Taxonomy" id="2072580"/>
    <lineage>
        <taxon>Eukaryota</taxon>
        <taxon>Metazoa</taxon>
        <taxon>Ecdysozoa</taxon>
        <taxon>Tardigrada</taxon>
        <taxon>Eutardigrada</taxon>
        <taxon>Parachela</taxon>
        <taxon>Hypsibioidea</taxon>
        <taxon>Hypsibiidae</taxon>
        <taxon>Hypsibius</taxon>
    </lineage>
</organism>
<keyword evidence="1" id="KW-1133">Transmembrane helix</keyword>
<sequence length="471" mass="53129">MAIPVPNDDPEKPWPNAVDFHKLGKFCPRSRTRQKYYFEPVDDRQKLSLLPATLLTLFGILPSSSTLLPFVRWITFSNGIFHLVLGVVGFFAISAHSANSIYASMATVKGSVLVQSFSWASYFVLDFRANAVMLCFFVKRTACLRLFQQAQRLAPSFFPDRSTLRNKYNRWRRLALALGILCLCLPLFWEFLSNIGSIIQVAAPIDNRSKNNATFNQTTPSKTYLIPQPAYWGFFYFEVAAFCLAQLVIVFGVVLAVMLRSYLATMNASLSRLVNVHRNFLSIKASVTMTMSAQELQVELNEVRTHQASIRLFCAELNSCFGYTFFTSHILDQVSFMGFVAVVVVNLRGCEVPTLGWIFKFLSIAFFAGYSNLLLMPLANVYDESSTTNLRAYQLSVMIFNCYPAESLDSKLHGTIYDILCSSEPEDVVLRGARLITFKRSWFSAAMTFAVSFSVFAYEISQRADLQAKGL</sequence>
<keyword evidence="1" id="KW-0472">Membrane</keyword>
<proteinExistence type="predicted"/>
<feature type="transmembrane region" description="Helical" evidence="1">
    <location>
        <begin position="47"/>
        <end position="68"/>
    </location>
</feature>
<gene>
    <name evidence="2" type="ORF">BV898_06525</name>
</gene>
<dbReference type="Proteomes" id="UP000192578">
    <property type="component" value="Unassembled WGS sequence"/>
</dbReference>
<keyword evidence="1" id="KW-0812">Transmembrane</keyword>
<feature type="transmembrane region" description="Helical" evidence="1">
    <location>
        <begin position="441"/>
        <end position="461"/>
    </location>
</feature>
<name>A0A1W0WWG8_HYPEX</name>
<feature type="transmembrane region" description="Helical" evidence="1">
    <location>
        <begin position="171"/>
        <end position="189"/>
    </location>
</feature>
<feature type="transmembrane region" description="Helical" evidence="1">
    <location>
        <begin position="80"/>
        <end position="99"/>
    </location>
</feature>
<dbReference type="AlphaFoldDB" id="A0A1W0WWG8"/>
<evidence type="ECO:0000313" key="3">
    <source>
        <dbReference type="Proteomes" id="UP000192578"/>
    </source>
</evidence>
<feature type="transmembrane region" description="Helical" evidence="1">
    <location>
        <begin position="234"/>
        <end position="259"/>
    </location>
</feature>
<accession>A0A1W0WWG8</accession>
<comment type="caution">
    <text evidence="2">The sequence shown here is derived from an EMBL/GenBank/DDBJ whole genome shotgun (WGS) entry which is preliminary data.</text>
</comment>
<feature type="transmembrane region" description="Helical" evidence="1">
    <location>
        <begin position="357"/>
        <end position="375"/>
    </location>
</feature>
<evidence type="ECO:0000313" key="2">
    <source>
        <dbReference type="EMBL" id="OQV19538.1"/>
    </source>
</evidence>
<evidence type="ECO:0008006" key="4">
    <source>
        <dbReference type="Google" id="ProtNLM"/>
    </source>
</evidence>
<protein>
    <recommendedName>
        <fullName evidence="4">Odorant receptor</fullName>
    </recommendedName>
</protein>
<dbReference type="EMBL" id="MTYJ01000038">
    <property type="protein sequence ID" value="OQV19538.1"/>
    <property type="molecule type" value="Genomic_DNA"/>
</dbReference>
<keyword evidence="3" id="KW-1185">Reference proteome</keyword>